<sequence length="477" mass="53006">MMRMRRTFAGLSTAVLLLGSAAPAAEQAQQEPRPSDVEALRAELKRLREEMDALKAARPEATSGATTEERLDAVEVKQEDAVVTGDIPGSFRVPGTDISMRFYGWAELNWNHDFQGDNSDIDYATFSPYVPLEGTPEGNRKHRDFVHARTSRVGLEAGMPTRFGVLGVKVEGDFNNEPRTGDTAQYGSPRNVITQQLTSSYGFRLRHAYGQFGGLLIGQTWSTFMDIDNYPETVDFNGPVGATIIRQPQIRYSYVTQSLGTFTAALENSSSYVLDEEGAVMASSLSRMPDFVVRWDKSFQWGALSARAVTQELRVKDGEEVDAIRRGWGAAVSGLVKVRGSDIFTFGVTGGKGVGRYLNYSEGALYETEANRIRLEKALGFLVGYQFKPTDWLRFNVVYGMARHFDDDFTELAVSTGLDSGRFGINRFVQQANFGPIFTPMKNVDLGLEASLAERRTLAGEKGYMTRLNFMARYYIN</sequence>
<dbReference type="eggNOG" id="COG2911">
    <property type="taxonomic scope" value="Bacteria"/>
</dbReference>
<dbReference type="SUPFAM" id="SSF56935">
    <property type="entry name" value="Porins"/>
    <property type="match status" value="1"/>
</dbReference>
<dbReference type="Proteomes" id="UP000011682">
    <property type="component" value="Unassembled WGS sequence"/>
</dbReference>
<keyword evidence="3" id="KW-1185">Reference proteome</keyword>
<gene>
    <name evidence="2" type="ORF">D187_007583</name>
</gene>
<keyword evidence="1" id="KW-0732">Signal</keyword>
<comment type="caution">
    <text evidence="2">The sequence shown here is derived from an EMBL/GenBank/DDBJ whole genome shotgun (WGS) entry which is preliminary data.</text>
</comment>
<evidence type="ECO:0000256" key="1">
    <source>
        <dbReference type="SAM" id="SignalP"/>
    </source>
</evidence>
<evidence type="ECO:0000313" key="2">
    <source>
        <dbReference type="EMBL" id="EPX56241.1"/>
    </source>
</evidence>
<dbReference type="EMBL" id="ANAH02000066">
    <property type="protein sequence ID" value="EPX56241.1"/>
    <property type="molecule type" value="Genomic_DNA"/>
</dbReference>
<evidence type="ECO:0000313" key="3">
    <source>
        <dbReference type="Proteomes" id="UP000011682"/>
    </source>
</evidence>
<proteinExistence type="predicted"/>
<name>S9NZF3_CYSF2</name>
<reference evidence="2" key="1">
    <citation type="submission" date="2013-05" db="EMBL/GenBank/DDBJ databases">
        <title>Genome assembly of Cystobacter fuscus DSM 2262.</title>
        <authorList>
            <person name="Sharma G."/>
            <person name="Khatri I."/>
            <person name="Kaur C."/>
            <person name="Mayilraj S."/>
            <person name="Subramanian S."/>
        </authorList>
    </citation>
    <scope>NUCLEOTIDE SEQUENCE [LARGE SCALE GENOMIC DNA]</scope>
    <source>
        <strain evidence="2">DSM 2262</strain>
    </source>
</reference>
<protein>
    <submittedName>
        <fullName evidence="2">DcaP</fullName>
    </submittedName>
</protein>
<dbReference type="InterPro" id="IPR045748">
    <property type="entry name" value="DcaP"/>
</dbReference>
<feature type="signal peptide" evidence="1">
    <location>
        <begin position="1"/>
        <end position="24"/>
    </location>
</feature>
<dbReference type="Pfam" id="PF19577">
    <property type="entry name" value="DcaP"/>
    <property type="match status" value="1"/>
</dbReference>
<organism evidence="2 3">
    <name type="scientific">Cystobacter fuscus (strain ATCC 25194 / DSM 2262 / NBRC 100088 / M29)</name>
    <dbReference type="NCBI Taxonomy" id="1242864"/>
    <lineage>
        <taxon>Bacteria</taxon>
        <taxon>Pseudomonadati</taxon>
        <taxon>Myxococcota</taxon>
        <taxon>Myxococcia</taxon>
        <taxon>Myxococcales</taxon>
        <taxon>Cystobacterineae</taxon>
        <taxon>Archangiaceae</taxon>
        <taxon>Cystobacter</taxon>
    </lineage>
</organism>
<feature type="chain" id="PRO_5004554410" evidence="1">
    <location>
        <begin position="25"/>
        <end position="477"/>
    </location>
</feature>
<accession>S9NZF3</accession>
<dbReference type="AlphaFoldDB" id="S9NZF3"/>